<dbReference type="CDD" id="cd05568">
    <property type="entry name" value="PTS_IIB_bgl_like"/>
    <property type="match status" value="1"/>
</dbReference>
<feature type="domain" description="PTS EIIB type-2" evidence="6">
    <location>
        <begin position="452"/>
        <end position="541"/>
    </location>
</feature>
<organism evidence="8 9">
    <name type="scientific">Anaerostipes caccae (strain DSM 14662 / CCUG 47493 / JCM 13470 / NCIMB 13811 / L1-92)</name>
    <dbReference type="NCBI Taxonomy" id="411490"/>
    <lineage>
        <taxon>Bacteria</taxon>
        <taxon>Bacillati</taxon>
        <taxon>Bacillota</taxon>
        <taxon>Clostridia</taxon>
        <taxon>Lachnospirales</taxon>
        <taxon>Lachnospiraceae</taxon>
        <taxon>Anaerostipes</taxon>
    </lineage>
</organism>
<dbReference type="CDD" id="cd00211">
    <property type="entry name" value="PTS_IIA_fru"/>
    <property type="match status" value="1"/>
</dbReference>
<dbReference type="PROSITE" id="PS51094">
    <property type="entry name" value="PTS_EIIA_TYPE_2"/>
    <property type="match status" value="1"/>
</dbReference>
<dbReference type="SUPFAM" id="SSF52794">
    <property type="entry name" value="PTS system IIB component-like"/>
    <property type="match status" value="1"/>
</dbReference>
<evidence type="ECO:0000313" key="8">
    <source>
        <dbReference type="EMBL" id="EDR96432.1"/>
    </source>
</evidence>
<reference evidence="8" key="1">
    <citation type="submission" date="2007-11" db="EMBL/GenBank/DDBJ databases">
        <authorList>
            <person name="Fulton L."/>
            <person name="Clifton S."/>
            <person name="Fulton B."/>
            <person name="Xu J."/>
            <person name="Minx P."/>
            <person name="Pepin K.H."/>
            <person name="Johnson M."/>
            <person name="Thiruvilangam P."/>
            <person name="Bhonagiri V."/>
            <person name="Nash W.E."/>
            <person name="Mardis E.R."/>
            <person name="Wilson R.K."/>
        </authorList>
    </citation>
    <scope>NUCLEOTIDE SEQUENCE [LARGE SCALE GENOMIC DNA]</scope>
    <source>
        <strain evidence="8">DSM 14662</strain>
    </source>
</reference>
<evidence type="ECO:0000259" key="7">
    <source>
        <dbReference type="PROSITE" id="PS51372"/>
    </source>
</evidence>
<feature type="domain" description="PTS EIIA type-2" evidence="5">
    <location>
        <begin position="589"/>
        <end position="732"/>
    </location>
</feature>
<proteinExistence type="predicted"/>
<dbReference type="eggNOG" id="COG3711">
    <property type="taxonomic scope" value="Bacteria"/>
</dbReference>
<dbReference type="Gene3D" id="3.40.50.2300">
    <property type="match status" value="1"/>
</dbReference>
<evidence type="ECO:0000313" key="9">
    <source>
        <dbReference type="Proteomes" id="UP000004935"/>
    </source>
</evidence>
<dbReference type="InterPro" id="IPR050661">
    <property type="entry name" value="BglG_antiterminators"/>
</dbReference>
<protein>
    <submittedName>
        <fullName evidence="8">Phosphoenolpyruvate-dependent sugar phosphotransferase system, EIIA 2</fullName>
    </submittedName>
</protein>
<dbReference type="Proteomes" id="UP000004935">
    <property type="component" value="Unassembled WGS sequence"/>
</dbReference>
<dbReference type="PANTHER" id="PTHR30185:SF18">
    <property type="entry name" value="TRANSCRIPTIONAL REGULATOR MTLR"/>
    <property type="match status" value="1"/>
</dbReference>
<dbReference type="AlphaFoldDB" id="B0MHU3"/>
<evidence type="ECO:0000256" key="4">
    <source>
        <dbReference type="ARBA" id="ARBA00023163"/>
    </source>
</evidence>
<dbReference type="SUPFAM" id="SSF63520">
    <property type="entry name" value="PTS-regulatory domain, PRD"/>
    <property type="match status" value="2"/>
</dbReference>
<dbReference type="PROSITE" id="PS51372">
    <property type="entry name" value="PRD_2"/>
    <property type="match status" value="2"/>
</dbReference>
<dbReference type="eggNOG" id="COG1762">
    <property type="taxonomic scope" value="Bacteria"/>
</dbReference>
<dbReference type="InterPro" id="IPR036388">
    <property type="entry name" value="WH-like_DNA-bd_sf"/>
</dbReference>
<dbReference type="STRING" id="411490.ANACAC_03055"/>
<gene>
    <name evidence="8" type="ORF">ANACAC_03055</name>
</gene>
<evidence type="ECO:0000256" key="3">
    <source>
        <dbReference type="ARBA" id="ARBA00023015"/>
    </source>
</evidence>
<comment type="caution">
    <text evidence="8">The sequence shown here is derived from an EMBL/GenBank/DDBJ whole genome shotgun (WGS) entry which is preliminary data.</text>
</comment>
<dbReference type="InterPro" id="IPR002178">
    <property type="entry name" value="PTS_EIIA_type-2_dom"/>
</dbReference>
<dbReference type="Pfam" id="PF00874">
    <property type="entry name" value="PRD"/>
    <property type="match status" value="2"/>
</dbReference>
<dbReference type="Pfam" id="PF08279">
    <property type="entry name" value="HTH_11"/>
    <property type="match status" value="1"/>
</dbReference>
<reference evidence="8" key="2">
    <citation type="submission" date="2013-11" db="EMBL/GenBank/DDBJ databases">
        <title>Draft genome sequence of Anaerostipes caccae (DSM 14662).</title>
        <authorList>
            <person name="Sudarsanam P."/>
            <person name="Ley R."/>
            <person name="Guruge J."/>
            <person name="Turnbaugh P.J."/>
            <person name="Mahowald M."/>
            <person name="Liep D."/>
            <person name="Gordon J."/>
        </authorList>
    </citation>
    <scope>NUCLEOTIDE SEQUENCE</scope>
    <source>
        <strain evidence="8">DSM 14662</strain>
    </source>
</reference>
<accession>B0MHU3</accession>
<dbReference type="HOGENOM" id="CLU_013442_1_0_9"/>
<dbReference type="GO" id="GO:0008982">
    <property type="term" value="F:protein-N(PI)-phosphohistidine-sugar phosphotransferase activity"/>
    <property type="evidence" value="ECO:0007669"/>
    <property type="project" value="InterPro"/>
</dbReference>
<dbReference type="InterPro" id="IPR036095">
    <property type="entry name" value="PTS_EIIB-like_sf"/>
</dbReference>
<dbReference type="Gene3D" id="3.40.930.10">
    <property type="entry name" value="Mannitol-specific EII, Chain A"/>
    <property type="match status" value="1"/>
</dbReference>
<evidence type="ECO:0000259" key="6">
    <source>
        <dbReference type="PROSITE" id="PS51099"/>
    </source>
</evidence>
<feature type="domain" description="PRD" evidence="7">
    <location>
        <begin position="230"/>
        <end position="334"/>
    </location>
</feature>
<dbReference type="InterPro" id="IPR016152">
    <property type="entry name" value="PTrfase/Anion_transptr"/>
</dbReference>
<dbReference type="GO" id="GO:0006355">
    <property type="term" value="P:regulation of DNA-templated transcription"/>
    <property type="evidence" value="ECO:0007669"/>
    <property type="project" value="InterPro"/>
</dbReference>
<dbReference type="SUPFAM" id="SSF55804">
    <property type="entry name" value="Phoshotransferase/anion transport protein"/>
    <property type="match status" value="1"/>
</dbReference>
<keyword evidence="3" id="KW-0805">Transcription regulation</keyword>
<dbReference type="Pfam" id="PF00359">
    <property type="entry name" value="PTS_EIIA_2"/>
    <property type="match status" value="1"/>
</dbReference>
<keyword evidence="9" id="KW-1185">Reference proteome</keyword>
<keyword evidence="4" id="KW-0804">Transcription</keyword>
<evidence type="ECO:0000259" key="5">
    <source>
        <dbReference type="PROSITE" id="PS51094"/>
    </source>
</evidence>
<dbReference type="PROSITE" id="PS51099">
    <property type="entry name" value="PTS_EIIB_TYPE_2"/>
    <property type="match status" value="1"/>
</dbReference>
<dbReference type="PANTHER" id="PTHR30185">
    <property type="entry name" value="CRYPTIC BETA-GLUCOSIDE BGL OPERON ANTITERMINATOR"/>
    <property type="match status" value="1"/>
</dbReference>
<dbReference type="InterPro" id="IPR013011">
    <property type="entry name" value="PTS_EIIB_2"/>
</dbReference>
<dbReference type="PROSITE" id="PS00372">
    <property type="entry name" value="PTS_EIIA_TYPE_2_HIS"/>
    <property type="match status" value="1"/>
</dbReference>
<dbReference type="InterPro" id="IPR013196">
    <property type="entry name" value="HTH_11"/>
</dbReference>
<dbReference type="InterPro" id="IPR036634">
    <property type="entry name" value="PRD_sf"/>
</dbReference>
<evidence type="ECO:0000256" key="2">
    <source>
        <dbReference type="ARBA" id="ARBA00022737"/>
    </source>
</evidence>
<keyword evidence="2" id="KW-0677">Repeat</keyword>
<dbReference type="GO" id="GO:0009401">
    <property type="term" value="P:phosphoenolpyruvate-dependent sugar phosphotransferase system"/>
    <property type="evidence" value="ECO:0007669"/>
    <property type="project" value="InterPro"/>
</dbReference>
<sequence>MIFAVKNCTGRCSFLVFRSLQFILKIFGFAQIFIQSYNGFKEGERVNNRLKTIFLFLIQNDDQYITVRDLSRRFSISMRTAYNDLNRIGDFLCENGFINLNREKNKGILLRLDNQEKRRLQKMIWSGEDQNISPRERSIKITRYLLECLDYITIDEISNHFQYSRNTIVNDLKKVKGWMSGHELKLVTYPYRGICIEGEEHSVRAAWTACLTEERQGKNLINEPKLWGTVIGKDEALKLIQTVSDLEEELQTRLSDEAYSRIVFSLGFSLYRIRNDREIEEDFLYPGLEESNEYQIISRRGRELEKKFGVFFSEKEKAYLSSLFIASSLQDEKNFGKIVNQWLPLQIVVRKFIKAMEEELGVELMQDRQLFYGLLAHLRPAYYRILCGMPADNPMYEYVIENFRFIHEKVMEQICLAERDLGILFPEEEVSFLTICFAAALERQKKKKKRIPRVMVVCSTGTSTSQMLLSQLKSRFQISLLGAFPARKVDDILESQEVDLIISTVELIRDNVKIIKVSPVLSENDMARLSELLGSIDTKISVDKILEIMKRHGMIRDEGGLKRELEQYFKSETTELITTGKDRDPMLIEVLNEDLIETNAEMKTRDEAVRESGRLLCSQGFAEERYIDAMIQNVKENGTYIVIAPGIAMPHARPECGAKKIGISLMTLKEPVVFGHKVNDPVKIVIGLCAVDHQTHLTALSELVEILNDKEKIELILKAGSPKEIMDVVKKGAALC</sequence>
<dbReference type="EMBL" id="ABAX03000024">
    <property type="protein sequence ID" value="EDR96432.1"/>
    <property type="molecule type" value="Genomic_DNA"/>
</dbReference>
<name>B0MHU3_ANACD</name>
<dbReference type="InterPro" id="IPR011608">
    <property type="entry name" value="PRD"/>
</dbReference>
<dbReference type="Gene3D" id="1.10.1790.10">
    <property type="entry name" value="PRD domain"/>
    <property type="match status" value="2"/>
</dbReference>
<dbReference type="Gene3D" id="1.10.10.10">
    <property type="entry name" value="Winged helix-like DNA-binding domain superfamily/Winged helix DNA-binding domain"/>
    <property type="match status" value="2"/>
</dbReference>
<keyword evidence="1" id="KW-0808">Transferase</keyword>
<evidence type="ECO:0000256" key="1">
    <source>
        <dbReference type="ARBA" id="ARBA00022679"/>
    </source>
</evidence>
<feature type="domain" description="PRD" evidence="7">
    <location>
        <begin position="340"/>
        <end position="447"/>
    </location>
</feature>